<dbReference type="AlphaFoldDB" id="A0A6L4WP78"/>
<dbReference type="Proteomes" id="UP000472839">
    <property type="component" value="Unassembled WGS sequence"/>
</dbReference>
<name>A0A6L4WP78_9BACT</name>
<protein>
    <submittedName>
        <fullName evidence="1">Uncharacterized protein</fullName>
    </submittedName>
</protein>
<accession>A0A6L4WP78</accession>
<reference evidence="1 2" key="1">
    <citation type="submission" date="2019-10" db="EMBL/GenBank/DDBJ databases">
        <title>Poseidonibacter ostreae sp. nov., isolated from the gut of the Ostrea denselamellosa.</title>
        <authorList>
            <person name="Choi A."/>
        </authorList>
    </citation>
    <scope>NUCLEOTIDE SEQUENCE [LARGE SCALE GENOMIC DNA]</scope>
    <source>
        <strain evidence="1 2">SJOD-M-33</strain>
    </source>
</reference>
<comment type="caution">
    <text evidence="1">The sequence shown here is derived from an EMBL/GenBank/DDBJ whole genome shotgun (WGS) entry which is preliminary data.</text>
</comment>
<proteinExistence type="predicted"/>
<sequence length="121" mass="14401">MIKEEDIFLPTSRKFLEEMNSLSKTAIKIYISLSFHRSKSIELTHHGNKISVSHREIRVNEFYPDRYNSKCFYVSNDARTYYKAIKELERKHLIQVVRTHTKKGKPLPNIYIFDNVYCGKN</sequence>
<organism evidence="1 2">
    <name type="scientific">Poseidonibacter ostreae</name>
    <dbReference type="NCBI Taxonomy" id="2654171"/>
    <lineage>
        <taxon>Bacteria</taxon>
        <taxon>Pseudomonadati</taxon>
        <taxon>Campylobacterota</taxon>
        <taxon>Epsilonproteobacteria</taxon>
        <taxon>Campylobacterales</taxon>
        <taxon>Arcobacteraceae</taxon>
        <taxon>Poseidonibacter</taxon>
    </lineage>
</organism>
<dbReference type="RefSeq" id="WP_152279900.1">
    <property type="nucleotide sequence ID" value="NZ_WFKK01000068.1"/>
</dbReference>
<evidence type="ECO:0000313" key="2">
    <source>
        <dbReference type="Proteomes" id="UP000472839"/>
    </source>
</evidence>
<gene>
    <name evidence="1" type="ORF">GBG19_14975</name>
</gene>
<dbReference type="EMBL" id="WFKK01000068">
    <property type="protein sequence ID" value="KAB7884971.1"/>
    <property type="molecule type" value="Genomic_DNA"/>
</dbReference>
<evidence type="ECO:0000313" key="1">
    <source>
        <dbReference type="EMBL" id="KAB7884971.1"/>
    </source>
</evidence>